<name>A0AAV8C1Z8_9POAL</name>
<dbReference type="InterPro" id="IPR009646">
    <property type="entry name" value="Root_cap"/>
</dbReference>
<comment type="caution">
    <text evidence="2">The sequence shown here is derived from an EMBL/GenBank/DDBJ whole genome shotgun (WGS) entry which is preliminary data.</text>
</comment>
<feature type="chain" id="PRO_5044716084" description="Root cap" evidence="1">
    <location>
        <begin position="28"/>
        <end position="329"/>
    </location>
</feature>
<keyword evidence="4" id="KW-1185">Reference proteome</keyword>
<evidence type="ECO:0000313" key="3">
    <source>
        <dbReference type="EMBL" id="KAJ4798428.1"/>
    </source>
</evidence>
<gene>
    <name evidence="3" type="ORF">LUZ62_049674</name>
    <name evidence="2" type="ORF">LUZ62_083022</name>
</gene>
<dbReference type="Pfam" id="PF06830">
    <property type="entry name" value="Root_cap"/>
    <property type="match status" value="1"/>
</dbReference>
<protein>
    <recommendedName>
        <fullName evidence="5">Root cap</fullName>
    </recommendedName>
</protein>
<dbReference type="PANTHER" id="PTHR31656">
    <property type="entry name" value="ROOT CAP DOMAIN-CONTAINING PROTEIN"/>
    <property type="match status" value="1"/>
</dbReference>
<keyword evidence="1" id="KW-0732">Signal</keyword>
<reference evidence="2" key="1">
    <citation type="submission" date="2022-08" db="EMBL/GenBank/DDBJ databases">
        <authorList>
            <person name="Marques A."/>
        </authorList>
    </citation>
    <scope>NUCLEOTIDE SEQUENCE</scope>
    <source>
        <strain evidence="2">RhyPub2mFocal</strain>
        <tissue evidence="2">Leaves</tissue>
    </source>
</reference>
<dbReference type="Proteomes" id="UP001140206">
    <property type="component" value="Chromosome 2"/>
</dbReference>
<feature type="signal peptide" evidence="1">
    <location>
        <begin position="1"/>
        <end position="27"/>
    </location>
</feature>
<dbReference type="Proteomes" id="UP001140206">
    <property type="component" value="Chromosome 5"/>
</dbReference>
<proteinExistence type="predicted"/>
<dbReference type="PROSITE" id="PS51257">
    <property type="entry name" value="PROKAR_LIPOPROTEIN"/>
    <property type="match status" value="1"/>
</dbReference>
<sequence>MGAFSARPWMLLVLFSSGCLLLVNVSGADDKAQPPVPSYHIFSPGKLGKRALQPTCLDDNTNKTSCYGNCPSRCPNTCGVFCPGCKAFCPCDLIPGAVCGDPRFTGGDGNIFYFHGKKDQDFCILSDSDLHINAHFIGKSHPSKNRDFTWVQSLGILFGSNHHLYFGVEKTMTWKDNVDRLVITFDGERIEVPTELNARWVPDSVPALSITRTLEVNRIKVELKGVFTIMAHAIPITEEDSKIHNYGVTPDDSLAHLDLAFKFHSLSENVHGVLGQTYRPDYINRLDVTKNMPIMGGTPDYSSSSIFATDCAVARYLEQPKIAMVTEIH</sequence>
<dbReference type="EMBL" id="JAMFTS010000005">
    <property type="protein sequence ID" value="KAJ4748617.1"/>
    <property type="molecule type" value="Genomic_DNA"/>
</dbReference>
<evidence type="ECO:0000313" key="2">
    <source>
        <dbReference type="EMBL" id="KAJ4748617.1"/>
    </source>
</evidence>
<dbReference type="EMBL" id="JAMFTS010000002">
    <property type="protein sequence ID" value="KAJ4798428.1"/>
    <property type="molecule type" value="Genomic_DNA"/>
</dbReference>
<organism evidence="2 4">
    <name type="scientific">Rhynchospora pubera</name>
    <dbReference type="NCBI Taxonomy" id="906938"/>
    <lineage>
        <taxon>Eukaryota</taxon>
        <taxon>Viridiplantae</taxon>
        <taxon>Streptophyta</taxon>
        <taxon>Embryophyta</taxon>
        <taxon>Tracheophyta</taxon>
        <taxon>Spermatophyta</taxon>
        <taxon>Magnoliopsida</taxon>
        <taxon>Liliopsida</taxon>
        <taxon>Poales</taxon>
        <taxon>Cyperaceae</taxon>
        <taxon>Cyperoideae</taxon>
        <taxon>Rhynchosporeae</taxon>
        <taxon>Rhynchospora</taxon>
    </lineage>
</organism>
<accession>A0AAV8C1Z8</accession>
<evidence type="ECO:0000256" key="1">
    <source>
        <dbReference type="SAM" id="SignalP"/>
    </source>
</evidence>
<evidence type="ECO:0008006" key="5">
    <source>
        <dbReference type="Google" id="ProtNLM"/>
    </source>
</evidence>
<evidence type="ECO:0000313" key="4">
    <source>
        <dbReference type="Proteomes" id="UP001140206"/>
    </source>
</evidence>
<dbReference type="AlphaFoldDB" id="A0AAV8C1Z8"/>